<accession>A0A9X7ARX1</accession>
<name>A0A9X7ARX1_BACTU</name>
<evidence type="ECO:0000313" key="2">
    <source>
        <dbReference type="Proteomes" id="UP000226106"/>
    </source>
</evidence>
<organism evidence="1 2">
    <name type="scientific">Bacillus thuringiensis</name>
    <dbReference type="NCBI Taxonomy" id="1428"/>
    <lineage>
        <taxon>Bacteria</taxon>
        <taxon>Bacillati</taxon>
        <taxon>Bacillota</taxon>
        <taxon>Bacilli</taxon>
        <taxon>Bacillales</taxon>
        <taxon>Bacillaceae</taxon>
        <taxon>Bacillus</taxon>
        <taxon>Bacillus cereus group</taxon>
    </lineage>
</organism>
<dbReference type="Proteomes" id="UP000226106">
    <property type="component" value="Unassembled WGS sequence"/>
</dbReference>
<dbReference type="EMBL" id="NVCO01000007">
    <property type="protein sequence ID" value="PFT50765.1"/>
    <property type="molecule type" value="Genomic_DNA"/>
</dbReference>
<gene>
    <name evidence="1" type="ORF">COK72_01820</name>
</gene>
<comment type="caution">
    <text evidence="1">The sequence shown here is derived from an EMBL/GenBank/DDBJ whole genome shotgun (WGS) entry which is preliminary data.</text>
</comment>
<dbReference type="RefSeq" id="WP_098640097.1">
    <property type="nucleotide sequence ID" value="NZ_NVCO01000007.1"/>
</dbReference>
<sequence>MLNEAQSFNDTRTNDFRHISDRDFKYLQSLIPVMGKATPVVDGTDYELEMMGISPTKLINYFETDEFADLIFRCSIGEFDTDNGDLVIKHTQDEEFVVGGVQYEITVKYVDNDVVFGYYLDKGDKNYFLSKSLKRRGEIQFLEKFLFLNDTYVQTEF</sequence>
<reference evidence="1 2" key="1">
    <citation type="submission" date="2017-09" db="EMBL/GenBank/DDBJ databases">
        <title>Large-scale bioinformatics analysis of Bacillus genomes uncovers conserved roles of natural products in bacterial physiology.</title>
        <authorList>
            <consortium name="Agbiome Team Llc"/>
            <person name="Bleich R.M."/>
            <person name="Grubbs K.J."/>
            <person name="Santa Maria K.C."/>
            <person name="Allen S.E."/>
            <person name="Farag S."/>
            <person name="Shank E.A."/>
            <person name="Bowers A."/>
        </authorList>
    </citation>
    <scope>NUCLEOTIDE SEQUENCE [LARGE SCALE GENOMIC DNA]</scope>
    <source>
        <strain evidence="1 2">AFS065400</strain>
    </source>
</reference>
<dbReference type="AlphaFoldDB" id="A0A9X7ARX1"/>
<protein>
    <submittedName>
        <fullName evidence="1">Uncharacterized protein</fullName>
    </submittedName>
</protein>
<evidence type="ECO:0000313" key="1">
    <source>
        <dbReference type="EMBL" id="PFT50765.1"/>
    </source>
</evidence>
<proteinExistence type="predicted"/>